<keyword evidence="2" id="KW-1185">Reference proteome</keyword>
<evidence type="ECO:0000313" key="2">
    <source>
        <dbReference type="Proteomes" id="UP001595476"/>
    </source>
</evidence>
<gene>
    <name evidence="1" type="ORF">ACFOEK_19410</name>
</gene>
<organism evidence="1 2">
    <name type="scientific">Litoribrevibacter euphylliae</name>
    <dbReference type="NCBI Taxonomy" id="1834034"/>
    <lineage>
        <taxon>Bacteria</taxon>
        <taxon>Pseudomonadati</taxon>
        <taxon>Pseudomonadota</taxon>
        <taxon>Gammaproteobacteria</taxon>
        <taxon>Oceanospirillales</taxon>
        <taxon>Oceanospirillaceae</taxon>
        <taxon>Litoribrevibacter</taxon>
    </lineage>
</organism>
<proteinExistence type="predicted"/>
<reference evidence="2" key="1">
    <citation type="journal article" date="2019" name="Int. J. Syst. Evol. Microbiol.">
        <title>The Global Catalogue of Microorganisms (GCM) 10K type strain sequencing project: providing services to taxonomists for standard genome sequencing and annotation.</title>
        <authorList>
            <consortium name="The Broad Institute Genomics Platform"/>
            <consortium name="The Broad Institute Genome Sequencing Center for Infectious Disease"/>
            <person name="Wu L."/>
            <person name="Ma J."/>
        </authorList>
    </citation>
    <scope>NUCLEOTIDE SEQUENCE [LARGE SCALE GENOMIC DNA]</scope>
    <source>
        <strain evidence="2">KCTC 52438</strain>
    </source>
</reference>
<dbReference type="RefSeq" id="WP_386723140.1">
    <property type="nucleotide sequence ID" value="NZ_JBHRSZ010000009.1"/>
</dbReference>
<evidence type="ECO:0000313" key="1">
    <source>
        <dbReference type="EMBL" id="MFC3153216.1"/>
    </source>
</evidence>
<dbReference type="SUPFAM" id="SSF81853">
    <property type="entry name" value="Family 10 polysaccharide lyase"/>
    <property type="match status" value="1"/>
</dbReference>
<comment type="caution">
    <text evidence="1">The sequence shown here is derived from an EMBL/GenBank/DDBJ whole genome shotgun (WGS) entry which is preliminary data.</text>
</comment>
<protein>
    <submittedName>
        <fullName evidence="1">Uncharacterized protein</fullName>
    </submittedName>
</protein>
<dbReference type="EMBL" id="JBHRSZ010000009">
    <property type="protein sequence ID" value="MFC3153216.1"/>
    <property type="molecule type" value="Genomic_DNA"/>
</dbReference>
<accession>A0ABV7HKP5</accession>
<sequence>MSCISSKFKTVLLPAKKALEDRLLLQPDNIIHLFDQFQETDDTLYDVYVQLWVKGSPRSTGVIHQTSLHKAVYQATIFALDVSCVDGQLVRSEIDQLSIEVAIKESEITIQKPYVFGAENSLNEYKHGLRIKTADNAFDLLPAQIIQKQLKTLGQQIEALLERVSLDRSIFEDSQTSLLETQWRHFVGHANSTASFENPQTLTRHRLEYFEKLSTHSMLDAAIECGTRLINTQAVDGTYLYSYQAWKNLQSNENYNVVRLAGTAFSISMLSNKLKHTHNSEPFAASANACLRYLLYLSKTTPYIPNGIYIPQEAFGLNSHTGKLGTTALTLLALQFGDFYTRYAKEREALIETVLFMQRSDGAFFTYVPTEFSMVPRFKLSSQNYFPGEALLALCYELEHGFRADIAEVIVRSFKYYRAHFSKTPDTAFVLWQVSAWVKFYNLMLHQPELHAITQNHKLLFHDVANFVYDQTDWIIRHQYDEDNTDIPEFVGGFPNDKPPHSVSSCYIEAIIRATELAALRKDRGHVERYRKSALKGLAFLRRLQIKKEEAFLVLDPTKSVGGISGTLTSFQLRNDRDQHAITAYLAAVESLSLFDTTPVQTAIKEEALL</sequence>
<name>A0ABV7HKP5_9GAMM</name>
<dbReference type="Proteomes" id="UP001595476">
    <property type="component" value="Unassembled WGS sequence"/>
</dbReference>